<protein>
    <submittedName>
        <fullName evidence="2">Uncharacterized protein</fullName>
    </submittedName>
</protein>
<sequence>MKKFTFLAVVSIFSSVLLVAFYLGKSALAQSKYFMGHKGVYSVSKGSVLGDEDNSGKRSNDDDDDNKSGSSNKKSDDSKSTSSKNENQSGKGSSSSNVKKIEKDEDVEDEVENELEEEELEEAEVEVEDDEVIFNTKSGVSGKPVVRIKKESDIGRIDLKIREDGRVDLKVKAKKGSNVTDLFTDILDPTQVDQILSIIPKEATGTSKIRIRVEGDQFEIQAQASTASTKFPLSVDPATNTLVVQTPSGNVNLVILPDVAINNLLRVGKVDTVVSSELVERHGKFPTPLPTEGVESTESTEPAEVSEGGTDGLVYNVKGYKNLKFFGVIPLSAQVEATVGSDTGTVISEEKPWYLDFFGFLFTS</sequence>
<dbReference type="EMBL" id="MEVI01000002">
    <property type="protein sequence ID" value="OGC55425.1"/>
    <property type="molecule type" value="Genomic_DNA"/>
</dbReference>
<accession>A0A1F4VE52</accession>
<evidence type="ECO:0000256" key="1">
    <source>
        <dbReference type="SAM" id="MobiDB-lite"/>
    </source>
</evidence>
<name>A0A1F4VE52_UNCKA</name>
<organism evidence="2 3">
    <name type="scientific">candidate division WWE3 bacterium RIFCSPLOWO2_01_FULL_41_18</name>
    <dbReference type="NCBI Taxonomy" id="1802625"/>
    <lineage>
        <taxon>Bacteria</taxon>
        <taxon>Katanobacteria</taxon>
    </lineage>
</organism>
<feature type="compositionally biased region" description="Acidic residues" evidence="1">
    <location>
        <begin position="104"/>
        <end position="127"/>
    </location>
</feature>
<evidence type="ECO:0000313" key="3">
    <source>
        <dbReference type="Proteomes" id="UP000176504"/>
    </source>
</evidence>
<feature type="region of interest" description="Disordered" evidence="1">
    <location>
        <begin position="47"/>
        <end position="127"/>
    </location>
</feature>
<reference evidence="2 3" key="1">
    <citation type="journal article" date="2016" name="Nat. Commun.">
        <title>Thousands of microbial genomes shed light on interconnected biogeochemical processes in an aquifer system.</title>
        <authorList>
            <person name="Anantharaman K."/>
            <person name="Brown C.T."/>
            <person name="Hug L.A."/>
            <person name="Sharon I."/>
            <person name="Castelle C.J."/>
            <person name="Probst A.J."/>
            <person name="Thomas B.C."/>
            <person name="Singh A."/>
            <person name="Wilkins M.J."/>
            <person name="Karaoz U."/>
            <person name="Brodie E.L."/>
            <person name="Williams K.H."/>
            <person name="Hubbard S.S."/>
            <person name="Banfield J.F."/>
        </authorList>
    </citation>
    <scope>NUCLEOTIDE SEQUENCE [LARGE SCALE GENOMIC DNA]</scope>
</reference>
<feature type="compositionally biased region" description="Low complexity" evidence="1">
    <location>
        <begin position="80"/>
        <end position="98"/>
    </location>
</feature>
<dbReference type="Proteomes" id="UP000176504">
    <property type="component" value="Unassembled WGS sequence"/>
</dbReference>
<feature type="region of interest" description="Disordered" evidence="1">
    <location>
        <begin position="284"/>
        <end position="307"/>
    </location>
</feature>
<proteinExistence type="predicted"/>
<comment type="caution">
    <text evidence="2">The sequence shown here is derived from an EMBL/GenBank/DDBJ whole genome shotgun (WGS) entry which is preliminary data.</text>
</comment>
<dbReference type="AlphaFoldDB" id="A0A1F4VE52"/>
<gene>
    <name evidence="2" type="ORF">A3A78_00510</name>
</gene>
<evidence type="ECO:0000313" key="2">
    <source>
        <dbReference type="EMBL" id="OGC55425.1"/>
    </source>
</evidence>